<comment type="similarity">
    <text evidence="3">Belongs to the pex2/pex10/pex12 family.</text>
</comment>
<dbReference type="PROSITE" id="PS51704">
    <property type="entry name" value="GP_PDE"/>
    <property type="match status" value="1"/>
</dbReference>
<dbReference type="Gene3D" id="1.25.40.20">
    <property type="entry name" value="Ankyrin repeat-containing domain"/>
    <property type="match status" value="2"/>
</dbReference>
<dbReference type="InterPro" id="IPR017375">
    <property type="entry name" value="PEX12"/>
</dbReference>
<sequence length="1471" mass="162233">MEFLGDITGNDPNRPSLFELVAQEQLRDTLQPAIKYILAVFAQQYPRYLIRVVNRFEEFYSLLMLVVERHYLKTYGSSFAENFYGLKRRRTPSVETIRVNAALSDISPHEKLQLKEINRSLFFLVGVPYLRSKAHEYYEIWGGGINSDLLDTDAQLASHLNSGQTLVHKLKNAYKLIYPWANLSLELWQLAHSLGYLFDKTPFYRPWLAWMRVDIRRLGFADHVSSQKLDKSSQRPRGLLPLIRHLVFQSRQQFLDSLKLLLPISIFFLKFLEWWYSPSSPARSLSTPRSGPAIPPPAKLSPHPRGLELDNLPYGCCPLCREQLRNATALPTGCGIHSYLIVGAPDLTSMGQFGKQIQSQQVPGWGAYYLDYKALKKIISSLASSQLPSGNTVRPSDLLNLANSNLQFENSSQTQTFHPINELPEGFSTTSLTLYPGQEHDPPGAGSVFHAHKAAFFFKLERELEKARQIIFIISYVHLQGELKLRLATLLSKRKAAAKRSGTQSHSEFSMDEASGAEWRAVHEAFRLLERDLSKVQSFIELNATGFRKILKKWDKRSKSRTKELYLTRQVEVQPVFNRELIAELSDTVASCLLDITNVVVDDSPAQPGTGSGDLMLTQHIALSRAAQSRAIVDLEGNLDKAIKSPEPNESYIQELLSLAQEATATSDKNHIVRILWKAAIEAPRTVSDLIIGSAPFDIGAIDDISGRTFLHEAALSGQLRLVSLALSRGVEPAKLDVYARNAIHYAALKGHPDVCRALLASGAPSDALDMDNFSPLVHATVNGHLDCCSALLVDGRVNPMSGQAGQDLAPLSLACKHGHKDIALLLLAHGAISQPNSNGELPLHLAAQEGHNEICRLLLRDLDQDIPDKYNEWTPLFHASRYGHLECVRLLLEAGHNPAATDDVGRQPAHYAAWFGHITCMQILTQAVQSAHGRISRTKKISSISPPSDLDEALDFDLDAEPIPTLSLPPPIMPFRVYGHNYLDHNHLVQIALGCPWTSYDSKVLYPVTGVQLVPRLQGISSKALPQSNASLKLVATSNFSTTDPSFNMVLPISDDHNMFSFQVRELHNLTLEFSVYPSFGSKAIGRAVAISHSFTELQGTGVMILPILDHRLHLIGQVSFDICIITPFSSPKFDLGGKFETYWKSSTAPLNSSAPPSARQPASRLGFSGTSSSVHASPSSNIAGSSIAGGTIITSSLTGEFVHLVVQVTRDMVPVVFAQKCLPVYGFELNVDGVSYTQFKNLAPGDQLAGRSLSSASEWHSTLSSGFYSLEDALKILPPTLGTCIELAWSPGLNRTPKQDLNAVVDSVLRTVYAATYPNQPEDPQPSRRKLVLTSFCPSICTALNWKQPNYPVFFSSYCGMVPRESHDAEARIETAVGDLRQRSISGAVDFAKENNLLGVLVDARLIRQVPSIAQAVRDSNILLGSFGLPDQVTASLPVGPDIEPLNLDATLTQGVLTVHEHFPSGHQL</sequence>
<evidence type="ECO:0000313" key="22">
    <source>
        <dbReference type="EMBL" id="KAB5594036.1"/>
    </source>
</evidence>
<dbReference type="PROSITE" id="PS50088">
    <property type="entry name" value="ANK_REPEAT"/>
    <property type="match status" value="4"/>
</dbReference>
<accession>A0A5N5QS92</accession>
<dbReference type="PROSITE" id="PS50297">
    <property type="entry name" value="ANK_REP_REGION"/>
    <property type="match status" value="4"/>
</dbReference>
<dbReference type="GO" id="GO:0008081">
    <property type="term" value="F:phosphoric diester hydrolase activity"/>
    <property type="evidence" value="ECO:0007669"/>
    <property type="project" value="InterPro"/>
</dbReference>
<evidence type="ECO:0000256" key="10">
    <source>
        <dbReference type="ARBA" id="ARBA00022833"/>
    </source>
</evidence>
<evidence type="ECO:0000256" key="5">
    <source>
        <dbReference type="ARBA" id="ARBA00022448"/>
    </source>
</evidence>
<keyword evidence="13 18" id="KW-0040">ANK repeat</keyword>
<evidence type="ECO:0000256" key="11">
    <source>
        <dbReference type="ARBA" id="ARBA00022927"/>
    </source>
</evidence>
<evidence type="ECO:0000256" key="13">
    <source>
        <dbReference type="ARBA" id="ARBA00023043"/>
    </source>
</evidence>
<keyword evidence="5" id="KW-0813">Transport</keyword>
<dbReference type="GO" id="GO:0006629">
    <property type="term" value="P:lipid metabolic process"/>
    <property type="evidence" value="ECO:0007669"/>
    <property type="project" value="InterPro"/>
</dbReference>
<dbReference type="SUPFAM" id="SSF51695">
    <property type="entry name" value="PLC-like phosphodiesterases"/>
    <property type="match status" value="1"/>
</dbReference>
<dbReference type="InterPro" id="IPR002110">
    <property type="entry name" value="Ankyrin_rpt"/>
</dbReference>
<evidence type="ECO:0000256" key="15">
    <source>
        <dbReference type="ARBA" id="ARBA00023140"/>
    </source>
</evidence>
<evidence type="ECO:0000256" key="4">
    <source>
        <dbReference type="ARBA" id="ARBA00018980"/>
    </source>
</evidence>
<dbReference type="EMBL" id="SSOP01000026">
    <property type="protein sequence ID" value="KAB5594036.1"/>
    <property type="molecule type" value="Genomic_DNA"/>
</dbReference>
<dbReference type="SUPFAM" id="SSF48403">
    <property type="entry name" value="Ankyrin repeat"/>
    <property type="match status" value="1"/>
</dbReference>
<dbReference type="InterPro" id="IPR017946">
    <property type="entry name" value="PLC-like_Pdiesterase_TIM-brl"/>
</dbReference>
<evidence type="ECO:0000256" key="17">
    <source>
        <dbReference type="ARBA" id="ARBA00034505"/>
    </source>
</evidence>
<dbReference type="Pfam" id="PF12796">
    <property type="entry name" value="Ank_2"/>
    <property type="match status" value="2"/>
</dbReference>
<evidence type="ECO:0000256" key="9">
    <source>
        <dbReference type="ARBA" id="ARBA00022771"/>
    </source>
</evidence>
<comment type="subcellular location">
    <subcellularLocation>
        <location evidence="1">Peroxisome membrane</location>
        <topology evidence="1">Multi-pass membrane protein</topology>
    </subcellularLocation>
</comment>
<evidence type="ECO:0000256" key="16">
    <source>
        <dbReference type="ARBA" id="ARBA00029692"/>
    </source>
</evidence>
<dbReference type="Pfam" id="PF25329">
    <property type="entry name" value="C2_GDE1"/>
    <property type="match status" value="1"/>
</dbReference>
<evidence type="ECO:0000256" key="6">
    <source>
        <dbReference type="ARBA" id="ARBA00022692"/>
    </source>
</evidence>
<dbReference type="InterPro" id="IPR036770">
    <property type="entry name" value="Ankyrin_rpt-contain_sf"/>
</dbReference>
<dbReference type="Proteomes" id="UP000383932">
    <property type="component" value="Unassembled WGS sequence"/>
</dbReference>
<keyword evidence="15" id="KW-0576">Peroxisome</keyword>
<reference evidence="22 23" key="1">
    <citation type="journal article" date="2019" name="Fungal Biol. Biotechnol.">
        <title>Draft genome sequence of fastidious pathogen Ceratobasidium theobromae, which causes vascular-streak dieback in Theobroma cacao.</title>
        <authorList>
            <person name="Ali S.S."/>
            <person name="Asman A."/>
            <person name="Shao J."/>
            <person name="Firmansyah A.P."/>
            <person name="Susilo A.W."/>
            <person name="Rosmana A."/>
            <person name="McMahon P."/>
            <person name="Junaid M."/>
            <person name="Guest D."/>
            <person name="Kheng T.Y."/>
            <person name="Meinhardt L.W."/>
            <person name="Bailey B.A."/>
        </authorList>
    </citation>
    <scope>NUCLEOTIDE SEQUENCE [LARGE SCALE GENOMIC DNA]</scope>
    <source>
        <strain evidence="22 23">CT2</strain>
    </source>
</reference>
<feature type="domain" description="SPX" evidence="20">
    <location>
        <begin position="351"/>
        <end position="568"/>
    </location>
</feature>
<feature type="compositionally biased region" description="Low complexity" evidence="19">
    <location>
        <begin position="1154"/>
        <end position="1166"/>
    </location>
</feature>
<feature type="repeat" description="ANK" evidence="18">
    <location>
        <begin position="872"/>
        <end position="904"/>
    </location>
</feature>
<dbReference type="GO" id="GO:0004842">
    <property type="term" value="F:ubiquitin-protein transferase activity"/>
    <property type="evidence" value="ECO:0007669"/>
    <property type="project" value="TreeGrafter"/>
</dbReference>
<evidence type="ECO:0000313" key="23">
    <source>
        <dbReference type="Proteomes" id="UP000383932"/>
    </source>
</evidence>
<feature type="domain" description="GP-PDE" evidence="21">
    <location>
        <begin position="1170"/>
        <end position="1465"/>
    </location>
</feature>
<name>A0A5N5QS92_9AGAM</name>
<proteinExistence type="inferred from homology"/>
<dbReference type="CDD" id="cd14483">
    <property type="entry name" value="SPX_PHO81_NUC-2_like"/>
    <property type="match status" value="1"/>
</dbReference>
<dbReference type="Pfam" id="PF03105">
    <property type="entry name" value="SPX"/>
    <property type="match status" value="2"/>
</dbReference>
<dbReference type="PANTHER" id="PTHR12888:SF0">
    <property type="entry name" value="PEROXISOME ASSEMBLY PROTEIN 12"/>
    <property type="match status" value="1"/>
</dbReference>
<dbReference type="InterPro" id="IPR057506">
    <property type="entry name" value="C2_GPCPD1"/>
</dbReference>
<evidence type="ECO:0000256" key="3">
    <source>
        <dbReference type="ARBA" id="ARBA00008704"/>
    </source>
</evidence>
<dbReference type="InterPro" id="IPR030395">
    <property type="entry name" value="GP_PDE_dom"/>
</dbReference>
<evidence type="ECO:0000256" key="8">
    <source>
        <dbReference type="ARBA" id="ARBA00022737"/>
    </source>
</evidence>
<evidence type="ECO:0000256" key="7">
    <source>
        <dbReference type="ARBA" id="ARBA00022723"/>
    </source>
</evidence>
<evidence type="ECO:0000256" key="2">
    <source>
        <dbReference type="ARBA" id="ARBA00004906"/>
    </source>
</evidence>
<keyword evidence="14" id="KW-0472">Membrane</keyword>
<dbReference type="PROSITE" id="PS51382">
    <property type="entry name" value="SPX"/>
    <property type="match status" value="1"/>
</dbReference>
<evidence type="ECO:0000259" key="21">
    <source>
        <dbReference type="PROSITE" id="PS51704"/>
    </source>
</evidence>
<dbReference type="GO" id="GO:0005778">
    <property type="term" value="C:peroxisomal membrane"/>
    <property type="evidence" value="ECO:0007669"/>
    <property type="project" value="UniProtKB-SubCell"/>
</dbReference>
<evidence type="ECO:0000256" key="18">
    <source>
        <dbReference type="PROSITE-ProRule" id="PRU00023"/>
    </source>
</evidence>
<dbReference type="GO" id="GO:0008270">
    <property type="term" value="F:zinc ion binding"/>
    <property type="evidence" value="ECO:0007669"/>
    <property type="project" value="UniProtKB-KW"/>
</dbReference>
<keyword evidence="6" id="KW-0812">Transmembrane</keyword>
<feature type="repeat" description="ANK" evidence="18">
    <location>
        <begin position="839"/>
        <end position="861"/>
    </location>
</feature>
<keyword evidence="12" id="KW-1133">Transmembrane helix</keyword>
<comment type="caution">
    <text evidence="22">The sequence shown here is derived from an EMBL/GenBank/DDBJ whole genome shotgun (WGS) entry which is preliminary data.</text>
</comment>
<organism evidence="22 23">
    <name type="scientific">Ceratobasidium theobromae</name>
    <dbReference type="NCBI Taxonomy" id="1582974"/>
    <lineage>
        <taxon>Eukaryota</taxon>
        <taxon>Fungi</taxon>
        <taxon>Dikarya</taxon>
        <taxon>Basidiomycota</taxon>
        <taxon>Agaricomycotina</taxon>
        <taxon>Agaricomycetes</taxon>
        <taxon>Cantharellales</taxon>
        <taxon>Ceratobasidiaceae</taxon>
        <taxon>Ceratobasidium</taxon>
    </lineage>
</organism>
<dbReference type="InterPro" id="IPR006845">
    <property type="entry name" value="Pex_N"/>
</dbReference>
<keyword evidence="7" id="KW-0479">Metal-binding</keyword>
<dbReference type="GO" id="GO:0006513">
    <property type="term" value="P:protein monoubiquitination"/>
    <property type="evidence" value="ECO:0007669"/>
    <property type="project" value="TreeGrafter"/>
</dbReference>
<evidence type="ECO:0000256" key="19">
    <source>
        <dbReference type="SAM" id="MobiDB-lite"/>
    </source>
</evidence>
<keyword evidence="9" id="KW-0863">Zinc-finger</keyword>
<evidence type="ECO:0000256" key="14">
    <source>
        <dbReference type="ARBA" id="ARBA00023136"/>
    </source>
</evidence>
<comment type="subunit">
    <text evidence="17">Component of the PEX2-PEX10-PEX12 retrotranslocation channel, composed of PEX2, PEX10 and PEX12.</text>
</comment>
<dbReference type="PANTHER" id="PTHR12888">
    <property type="entry name" value="PEROXISOME ASSEMBLY PROTEIN 12 PEROXIN-12"/>
    <property type="match status" value="1"/>
</dbReference>
<keyword evidence="11" id="KW-0653">Protein transport</keyword>
<gene>
    <name evidence="22" type="ORF">CTheo_2505</name>
</gene>
<dbReference type="Gene3D" id="3.20.20.190">
    <property type="entry name" value="Phosphatidylinositol (PI) phosphodiesterase"/>
    <property type="match status" value="1"/>
</dbReference>
<dbReference type="Pfam" id="PF04757">
    <property type="entry name" value="Pex2_Pex12"/>
    <property type="match status" value="1"/>
</dbReference>
<feature type="repeat" description="ANK" evidence="18">
    <location>
        <begin position="706"/>
        <end position="738"/>
    </location>
</feature>
<dbReference type="SMART" id="SM00248">
    <property type="entry name" value="ANK"/>
    <property type="match status" value="7"/>
</dbReference>
<keyword evidence="23" id="KW-1185">Reference proteome</keyword>
<evidence type="ECO:0000256" key="12">
    <source>
        <dbReference type="ARBA" id="ARBA00022989"/>
    </source>
</evidence>
<comment type="pathway">
    <text evidence="2">Protein modification; protein ubiquitination.</text>
</comment>
<feature type="region of interest" description="Disordered" evidence="19">
    <location>
        <begin position="1150"/>
        <end position="1180"/>
    </location>
</feature>
<evidence type="ECO:0000256" key="1">
    <source>
        <dbReference type="ARBA" id="ARBA00004585"/>
    </source>
</evidence>
<dbReference type="OrthoDB" id="1577640at2759"/>
<dbReference type="GO" id="GO:1990429">
    <property type="term" value="C:peroxisomal importomer complex"/>
    <property type="evidence" value="ECO:0007669"/>
    <property type="project" value="TreeGrafter"/>
</dbReference>
<keyword evidence="10" id="KW-0862">Zinc</keyword>
<keyword evidence="8" id="KW-0677">Repeat</keyword>
<dbReference type="InterPro" id="IPR004331">
    <property type="entry name" value="SPX_dom"/>
</dbReference>
<feature type="region of interest" description="Disordered" evidence="19">
    <location>
        <begin position="282"/>
        <end position="302"/>
    </location>
</feature>
<feature type="repeat" description="ANK" evidence="18">
    <location>
        <begin position="739"/>
        <end position="771"/>
    </location>
</feature>
<protein>
    <recommendedName>
        <fullName evidence="4">Peroxisome assembly protein 12</fullName>
    </recommendedName>
    <alternativeName>
        <fullName evidence="16">Peroxin-12</fullName>
    </alternativeName>
</protein>
<dbReference type="GO" id="GO:0016562">
    <property type="term" value="P:protein import into peroxisome matrix, receptor recycling"/>
    <property type="evidence" value="ECO:0007669"/>
    <property type="project" value="UniProtKB-ARBA"/>
</dbReference>
<evidence type="ECO:0000259" key="20">
    <source>
        <dbReference type="PROSITE" id="PS51382"/>
    </source>
</evidence>